<proteinExistence type="predicted"/>
<dbReference type="PROSITE" id="PS50949">
    <property type="entry name" value="HTH_GNTR"/>
    <property type="match status" value="1"/>
</dbReference>
<gene>
    <name evidence="5" type="ORF">SH580_03255</name>
</gene>
<dbReference type="Pfam" id="PF13377">
    <property type="entry name" value="Peripla_BP_3"/>
    <property type="match status" value="1"/>
</dbReference>
<keyword evidence="3" id="KW-0804">Transcription</keyword>
<dbReference type="Gene3D" id="1.10.10.10">
    <property type="entry name" value="Winged helix-like DNA-binding domain superfamily/Winged helix DNA-binding domain"/>
    <property type="match status" value="1"/>
</dbReference>
<keyword evidence="6" id="KW-1185">Reference proteome</keyword>
<protein>
    <submittedName>
        <fullName evidence="5">Substrate-binding domain-containing protein</fullName>
    </submittedName>
</protein>
<dbReference type="Pfam" id="PF00392">
    <property type="entry name" value="GntR"/>
    <property type="match status" value="1"/>
</dbReference>
<name>A0ABZ0RMT9_9BACT</name>
<evidence type="ECO:0000256" key="2">
    <source>
        <dbReference type="ARBA" id="ARBA00023125"/>
    </source>
</evidence>
<dbReference type="SUPFAM" id="SSF53822">
    <property type="entry name" value="Periplasmic binding protein-like I"/>
    <property type="match status" value="1"/>
</dbReference>
<dbReference type="EMBL" id="CP138858">
    <property type="protein sequence ID" value="WPJ96721.1"/>
    <property type="molecule type" value="Genomic_DNA"/>
</dbReference>
<dbReference type="CDD" id="cd07377">
    <property type="entry name" value="WHTH_GntR"/>
    <property type="match status" value="1"/>
</dbReference>
<organism evidence="5 6">
    <name type="scientific">Coraliomargarita algicola</name>
    <dbReference type="NCBI Taxonomy" id="3092156"/>
    <lineage>
        <taxon>Bacteria</taxon>
        <taxon>Pseudomonadati</taxon>
        <taxon>Verrucomicrobiota</taxon>
        <taxon>Opitutia</taxon>
        <taxon>Puniceicoccales</taxon>
        <taxon>Coraliomargaritaceae</taxon>
        <taxon>Coraliomargarita</taxon>
    </lineage>
</organism>
<dbReference type="InterPro" id="IPR028082">
    <property type="entry name" value="Peripla_BP_I"/>
</dbReference>
<evidence type="ECO:0000256" key="3">
    <source>
        <dbReference type="ARBA" id="ARBA00023163"/>
    </source>
</evidence>
<dbReference type="PRINTS" id="PR00035">
    <property type="entry name" value="HTHGNTR"/>
</dbReference>
<dbReference type="PANTHER" id="PTHR30146:SF109">
    <property type="entry name" value="HTH-TYPE TRANSCRIPTIONAL REGULATOR GALS"/>
    <property type="match status" value="1"/>
</dbReference>
<sequence>MEPKPPAQRLKVIEALSLEMKKAKYVAGEVLPSEAALQQRLGVSRGTIRQALAELENRDLIYRIKGKGTFVRTRAESRPKPVVFLIREPWKVSHFHNAELLRGMQVAAAAAGANVIISSQTPGEWSAEFCNSIAGVMVLPRLLVDSDLLVLRQRAVPYCMAMESDLTGPSVVDHIEEAAYALADGLLQLGHRRIALLSGHFEHSDRYKKRGIGGALLKAGIDFKSCPDYCTNYDAGLAYEISQDILRSGNRPTAIIGFDNVLAIQAIRAAKNLGLHLPQDLSVVGFGGRDFGELMEPSLSTVNLRGEEAGRRVVEAMLGSNLSKMGKIEVGYDIAWRESSGVMASL</sequence>
<evidence type="ECO:0000259" key="4">
    <source>
        <dbReference type="PROSITE" id="PS50949"/>
    </source>
</evidence>
<dbReference type="SMART" id="SM00345">
    <property type="entry name" value="HTH_GNTR"/>
    <property type="match status" value="1"/>
</dbReference>
<accession>A0ABZ0RMT9</accession>
<dbReference type="InterPro" id="IPR000524">
    <property type="entry name" value="Tscrpt_reg_HTH_GntR"/>
</dbReference>
<keyword evidence="1" id="KW-0805">Transcription regulation</keyword>
<evidence type="ECO:0000313" key="6">
    <source>
        <dbReference type="Proteomes" id="UP001324993"/>
    </source>
</evidence>
<evidence type="ECO:0000256" key="1">
    <source>
        <dbReference type="ARBA" id="ARBA00023015"/>
    </source>
</evidence>
<dbReference type="InterPro" id="IPR036390">
    <property type="entry name" value="WH_DNA-bd_sf"/>
</dbReference>
<dbReference type="Gene3D" id="3.40.50.2300">
    <property type="match status" value="2"/>
</dbReference>
<dbReference type="RefSeq" id="WP_319833578.1">
    <property type="nucleotide sequence ID" value="NZ_CP138858.1"/>
</dbReference>
<evidence type="ECO:0000313" key="5">
    <source>
        <dbReference type="EMBL" id="WPJ96721.1"/>
    </source>
</evidence>
<dbReference type="SUPFAM" id="SSF46785">
    <property type="entry name" value="Winged helix' DNA-binding domain"/>
    <property type="match status" value="1"/>
</dbReference>
<reference evidence="5 6" key="1">
    <citation type="submission" date="2023-11" db="EMBL/GenBank/DDBJ databases">
        <title>Coraliomargarita sp. nov., isolated from marine algae.</title>
        <authorList>
            <person name="Lee J.K."/>
            <person name="Baek J.H."/>
            <person name="Kim J.M."/>
            <person name="Choi D.G."/>
            <person name="Jeon C.O."/>
        </authorList>
    </citation>
    <scope>NUCLEOTIDE SEQUENCE [LARGE SCALE GENOMIC DNA]</scope>
    <source>
        <strain evidence="5 6">J2-16</strain>
    </source>
</reference>
<dbReference type="Proteomes" id="UP001324993">
    <property type="component" value="Chromosome"/>
</dbReference>
<feature type="domain" description="HTH gntR-type" evidence="4">
    <location>
        <begin position="6"/>
        <end position="74"/>
    </location>
</feature>
<dbReference type="InterPro" id="IPR046335">
    <property type="entry name" value="LacI/GalR-like_sensor"/>
</dbReference>
<dbReference type="PANTHER" id="PTHR30146">
    <property type="entry name" value="LACI-RELATED TRANSCRIPTIONAL REPRESSOR"/>
    <property type="match status" value="1"/>
</dbReference>
<dbReference type="InterPro" id="IPR036388">
    <property type="entry name" value="WH-like_DNA-bd_sf"/>
</dbReference>
<keyword evidence="2" id="KW-0238">DNA-binding</keyword>